<dbReference type="SUPFAM" id="SSF55424">
    <property type="entry name" value="FAD/NAD-linked reductases, dimerisation (C-terminal) domain"/>
    <property type="match status" value="1"/>
</dbReference>
<dbReference type="Gene3D" id="3.30.390.30">
    <property type="match status" value="1"/>
</dbReference>
<proteinExistence type="inferred from homology"/>
<organism evidence="8 9">
    <name type="scientific">Ruegeria atlantica</name>
    <dbReference type="NCBI Taxonomy" id="81569"/>
    <lineage>
        <taxon>Bacteria</taxon>
        <taxon>Pseudomonadati</taxon>
        <taxon>Pseudomonadota</taxon>
        <taxon>Alphaproteobacteria</taxon>
        <taxon>Rhodobacterales</taxon>
        <taxon>Roseobacteraceae</taxon>
        <taxon>Ruegeria</taxon>
    </lineage>
</organism>
<keyword evidence="3 4" id="KW-0274">FAD</keyword>
<dbReference type="InterPro" id="IPR036188">
    <property type="entry name" value="FAD/NAD-bd_sf"/>
</dbReference>
<reference evidence="8" key="1">
    <citation type="submission" date="2019-12" db="EMBL/GenBank/DDBJ databases">
        <title>Ruegeria JWLKs population differentiation of coral mucus and skeleton niches.</title>
        <authorList>
            <person name="Luo D."/>
        </authorList>
    </citation>
    <scope>NUCLEOTIDE SEQUENCE</scope>
    <source>
        <strain evidence="8">HKCCD6181</strain>
    </source>
</reference>
<dbReference type="SUPFAM" id="SSF51905">
    <property type="entry name" value="FAD/NAD(P)-binding domain"/>
    <property type="match status" value="1"/>
</dbReference>
<feature type="binding site" evidence="4">
    <location>
        <position position="303"/>
    </location>
    <ligand>
        <name>FAD</name>
        <dbReference type="ChEBI" id="CHEBI:57692"/>
    </ligand>
</feature>
<dbReference type="PRINTS" id="PR00411">
    <property type="entry name" value="PNDRDTASEI"/>
</dbReference>
<dbReference type="InterPro" id="IPR004099">
    <property type="entry name" value="Pyr_nucl-diS_OxRdtase_dimer"/>
</dbReference>
<gene>
    <name evidence="8" type="ORF">GS634_09955</name>
</gene>
<dbReference type="InterPro" id="IPR001100">
    <property type="entry name" value="Pyr_nuc-diS_OxRdtase"/>
</dbReference>
<dbReference type="InterPro" id="IPR016156">
    <property type="entry name" value="FAD/NAD-linked_Rdtase_dimer_sf"/>
</dbReference>
<dbReference type="InterPro" id="IPR023753">
    <property type="entry name" value="FAD/NAD-binding_dom"/>
</dbReference>
<protein>
    <submittedName>
        <fullName evidence="8">FAD-dependent oxidoreductase</fullName>
    </submittedName>
</protein>
<accession>A0AA90YWH3</accession>
<comment type="similarity">
    <text evidence="1">Belongs to the class-I pyridine nucleotide-disulfide oxidoreductase family.</text>
</comment>
<dbReference type="PANTHER" id="PTHR43014">
    <property type="entry name" value="MERCURIC REDUCTASE"/>
    <property type="match status" value="1"/>
</dbReference>
<dbReference type="RefSeq" id="WP_171329861.1">
    <property type="nucleotide sequence ID" value="NZ_WVRA01000003.1"/>
</dbReference>
<comment type="cofactor">
    <cofactor evidence="4">
        <name>FAD</name>
        <dbReference type="ChEBI" id="CHEBI:57692"/>
    </cofactor>
    <text evidence="4">Binds 1 FAD per subunit.</text>
</comment>
<dbReference type="Pfam" id="PF07992">
    <property type="entry name" value="Pyr_redox_2"/>
    <property type="match status" value="1"/>
</dbReference>
<evidence type="ECO:0000256" key="5">
    <source>
        <dbReference type="PIRSR" id="PIRSR000350-4"/>
    </source>
</evidence>
<dbReference type="AlphaFoldDB" id="A0AA90YWH3"/>
<evidence type="ECO:0000259" key="6">
    <source>
        <dbReference type="Pfam" id="PF02852"/>
    </source>
</evidence>
<dbReference type="Pfam" id="PF02852">
    <property type="entry name" value="Pyr_redox_dim"/>
    <property type="match status" value="1"/>
</dbReference>
<dbReference type="PRINTS" id="PR00368">
    <property type="entry name" value="FADPNR"/>
</dbReference>
<feature type="domain" description="Pyridine nucleotide-disulphide oxidoreductase dimerisation" evidence="6">
    <location>
        <begin position="339"/>
        <end position="445"/>
    </location>
</feature>
<dbReference type="PIRSF" id="PIRSF000350">
    <property type="entry name" value="Mercury_reductase_MerA"/>
    <property type="match status" value="1"/>
</dbReference>
<evidence type="ECO:0000256" key="1">
    <source>
        <dbReference type="ARBA" id="ARBA00007532"/>
    </source>
</evidence>
<evidence type="ECO:0000256" key="3">
    <source>
        <dbReference type="ARBA" id="ARBA00022827"/>
    </source>
</evidence>
<evidence type="ECO:0000259" key="7">
    <source>
        <dbReference type="Pfam" id="PF07992"/>
    </source>
</evidence>
<comment type="caution">
    <text evidence="8">The sequence shown here is derived from an EMBL/GenBank/DDBJ whole genome shotgun (WGS) entry which is preliminary data.</text>
</comment>
<dbReference type="Proteomes" id="UP000597886">
    <property type="component" value="Unassembled WGS sequence"/>
</dbReference>
<feature type="binding site" evidence="4">
    <location>
        <position position="262"/>
    </location>
    <ligand>
        <name>NAD(+)</name>
        <dbReference type="ChEBI" id="CHEBI:57540"/>
    </ligand>
</feature>
<keyword evidence="4" id="KW-0547">Nucleotide-binding</keyword>
<feature type="binding site" evidence="4">
    <location>
        <position position="51"/>
    </location>
    <ligand>
        <name>FAD</name>
        <dbReference type="ChEBI" id="CHEBI:57692"/>
    </ligand>
</feature>
<feature type="binding site" evidence="4">
    <location>
        <position position="195"/>
    </location>
    <ligand>
        <name>NAD(+)</name>
        <dbReference type="ChEBI" id="CHEBI:57540"/>
    </ligand>
</feature>
<feature type="binding site" evidence="4">
    <location>
        <begin position="172"/>
        <end position="179"/>
    </location>
    <ligand>
        <name>NAD(+)</name>
        <dbReference type="ChEBI" id="CHEBI:57540"/>
    </ligand>
</feature>
<keyword evidence="4" id="KW-0520">NAD</keyword>
<dbReference type="GO" id="GO:0016491">
    <property type="term" value="F:oxidoreductase activity"/>
    <property type="evidence" value="ECO:0007669"/>
    <property type="project" value="InterPro"/>
</dbReference>
<dbReference type="Gene3D" id="3.50.50.60">
    <property type="entry name" value="FAD/NAD(P)-binding domain"/>
    <property type="match status" value="2"/>
</dbReference>
<name>A0AA90YWH3_9RHOB</name>
<evidence type="ECO:0000256" key="4">
    <source>
        <dbReference type="PIRSR" id="PIRSR000350-3"/>
    </source>
</evidence>
<feature type="disulfide bond" description="Redox-active" evidence="5">
    <location>
        <begin position="42"/>
        <end position="47"/>
    </location>
</feature>
<evidence type="ECO:0000256" key="2">
    <source>
        <dbReference type="ARBA" id="ARBA00022630"/>
    </source>
</evidence>
<sequence>MRESYDVIIIGGGNAGFGVSSVAHGAGKSIAFIEARDFGGTCPNRGCTPKKVLVAAAHAMHEIEQAPIHGIEVSKPKLNWTKLIDREKDLIGFIPEAMQGLAEKRGDVFRGTARFVGPNEVEVKGQVIHGKDIVIATGSKPRPLPIPGAEHMITSDGVLSDATLPKEVVFIGGGVIAMEFSHVYARAGAQVTILEALPQLLPRMDSDAVAALQAETERLGVVVKTGVSVTAIEKTADGLRVEFEDDGRNQSLLAERVVNGAGRVANIDGLNLDAAGVGHDGLRILIDDTMRSTSNPSVWVAGDAVTSSAQLSPIATYEGQIVGHNIVHGPTKRPDYSVIPSAVYTVPALSTVGLSEAEARKKGLDVSVTVSDMSGWFSTKTYAETAAWSKVLVDKSTDQVLGAHILGHHGDELIHLFAMAMRHGISASDLKSSLYAFPTFAADMKSLI</sequence>
<feature type="domain" description="FAD/NAD(P)-binding" evidence="7">
    <location>
        <begin position="5"/>
        <end position="319"/>
    </location>
</feature>
<dbReference type="GO" id="GO:0000166">
    <property type="term" value="F:nucleotide binding"/>
    <property type="evidence" value="ECO:0007669"/>
    <property type="project" value="UniProtKB-KW"/>
</dbReference>
<evidence type="ECO:0000313" key="8">
    <source>
        <dbReference type="EMBL" id="NOE18438.1"/>
    </source>
</evidence>
<evidence type="ECO:0000313" key="9">
    <source>
        <dbReference type="Proteomes" id="UP000597886"/>
    </source>
</evidence>
<feature type="binding site" evidence="4">
    <location>
        <begin position="137"/>
        <end position="139"/>
    </location>
    <ligand>
        <name>FAD</name>
        <dbReference type="ChEBI" id="CHEBI:57692"/>
    </ligand>
</feature>
<keyword evidence="2" id="KW-0285">Flavoprotein</keyword>
<dbReference type="PANTHER" id="PTHR43014:SF5">
    <property type="entry name" value="GLUTATHIONE REDUCTASE (NADPH)"/>
    <property type="match status" value="1"/>
</dbReference>
<dbReference type="EMBL" id="WVRA01000003">
    <property type="protein sequence ID" value="NOE18438.1"/>
    <property type="molecule type" value="Genomic_DNA"/>
</dbReference>